<comment type="caution">
    <text evidence="1">The sequence shown here is derived from an EMBL/GenBank/DDBJ whole genome shotgun (WGS) entry which is preliminary data.</text>
</comment>
<evidence type="ECO:0000313" key="2">
    <source>
        <dbReference type="Proteomes" id="UP000653578"/>
    </source>
</evidence>
<sequence length="62" mass="7352">MPDNWELPFRVIAQESNRLTIACNRQELKAMDVLRIVSSWGDMDDVHMEEPEFEEVIQNVYL</sequence>
<dbReference type="EMBL" id="WHNY01000060">
    <property type="protein sequence ID" value="NOU66146.1"/>
    <property type="molecule type" value="Genomic_DNA"/>
</dbReference>
<gene>
    <name evidence="1" type="ORF">GC096_19085</name>
</gene>
<accession>A0ABX1XCM0</accession>
<keyword evidence="2" id="KW-1185">Reference proteome</keyword>
<protein>
    <submittedName>
        <fullName evidence="1">Uncharacterized protein</fullName>
    </submittedName>
</protein>
<evidence type="ECO:0000313" key="1">
    <source>
        <dbReference type="EMBL" id="NOU66146.1"/>
    </source>
</evidence>
<name>A0ABX1XCM0_9BACL</name>
<dbReference type="Proteomes" id="UP000653578">
    <property type="component" value="Unassembled WGS sequence"/>
</dbReference>
<dbReference type="RefSeq" id="WP_171632423.1">
    <property type="nucleotide sequence ID" value="NZ_WHNY01000060.1"/>
</dbReference>
<proteinExistence type="predicted"/>
<reference evidence="1 2" key="1">
    <citation type="submission" date="2019-10" db="EMBL/GenBank/DDBJ databases">
        <title>Description of Paenibacillus humi sp. nov.</title>
        <authorList>
            <person name="Carlier A."/>
            <person name="Qi S."/>
        </authorList>
    </citation>
    <scope>NUCLEOTIDE SEQUENCE [LARGE SCALE GENOMIC DNA]</scope>
    <source>
        <strain evidence="1 2">LMG 31461</strain>
    </source>
</reference>
<organism evidence="1 2">
    <name type="scientific">Paenibacillus plantarum</name>
    <dbReference type="NCBI Taxonomy" id="2654975"/>
    <lineage>
        <taxon>Bacteria</taxon>
        <taxon>Bacillati</taxon>
        <taxon>Bacillota</taxon>
        <taxon>Bacilli</taxon>
        <taxon>Bacillales</taxon>
        <taxon>Paenibacillaceae</taxon>
        <taxon>Paenibacillus</taxon>
    </lineage>
</organism>